<proteinExistence type="inferred from homology"/>
<dbReference type="Proteomes" id="UP000606044">
    <property type="component" value="Unassembled WGS sequence"/>
</dbReference>
<evidence type="ECO:0000313" key="6">
    <source>
        <dbReference type="Proteomes" id="UP000606044"/>
    </source>
</evidence>
<protein>
    <submittedName>
        <fullName evidence="5">Hydroxymethylglutaryl-CoA lyase</fullName>
    </submittedName>
</protein>
<evidence type="ECO:0000259" key="4">
    <source>
        <dbReference type="PROSITE" id="PS50991"/>
    </source>
</evidence>
<dbReference type="NCBIfam" id="NF004283">
    <property type="entry name" value="PRK05692.1"/>
    <property type="match status" value="1"/>
</dbReference>
<comment type="caution">
    <text evidence="5">The sequence shown here is derived from an EMBL/GenBank/DDBJ whole genome shotgun (WGS) entry which is preliminary data.</text>
</comment>
<name>A0A917CBN7_9HYPH</name>
<evidence type="ECO:0000256" key="3">
    <source>
        <dbReference type="ARBA" id="ARBA00023239"/>
    </source>
</evidence>
<dbReference type="FunFam" id="3.20.20.70:FF:000071">
    <property type="entry name" value="Hydroxymethylglutaryl-CoA lyase"/>
    <property type="match status" value="1"/>
</dbReference>
<gene>
    <name evidence="5" type="ORF">GCM10007301_48210</name>
</gene>
<dbReference type="GO" id="GO:0004419">
    <property type="term" value="F:hydroxymethylglutaryl-CoA lyase activity"/>
    <property type="evidence" value="ECO:0007669"/>
    <property type="project" value="TreeGrafter"/>
</dbReference>
<dbReference type="SUPFAM" id="SSF51569">
    <property type="entry name" value="Aldolase"/>
    <property type="match status" value="1"/>
</dbReference>
<accession>A0A917CBN7</accession>
<dbReference type="AlphaFoldDB" id="A0A917CBN7"/>
<dbReference type="PROSITE" id="PS50991">
    <property type="entry name" value="PYR_CT"/>
    <property type="match status" value="1"/>
</dbReference>
<dbReference type="Pfam" id="PF00682">
    <property type="entry name" value="HMGL-like"/>
    <property type="match status" value="1"/>
</dbReference>
<organism evidence="5 6">
    <name type="scientific">Azorhizobium oxalatiphilum</name>
    <dbReference type="NCBI Taxonomy" id="980631"/>
    <lineage>
        <taxon>Bacteria</taxon>
        <taxon>Pseudomonadati</taxon>
        <taxon>Pseudomonadota</taxon>
        <taxon>Alphaproteobacteria</taxon>
        <taxon>Hyphomicrobiales</taxon>
        <taxon>Xanthobacteraceae</taxon>
        <taxon>Azorhizobium</taxon>
    </lineage>
</organism>
<reference evidence="5" key="1">
    <citation type="journal article" date="2014" name="Int. J. Syst. Evol. Microbiol.">
        <title>Complete genome sequence of Corynebacterium casei LMG S-19264T (=DSM 44701T), isolated from a smear-ripened cheese.</title>
        <authorList>
            <consortium name="US DOE Joint Genome Institute (JGI-PGF)"/>
            <person name="Walter F."/>
            <person name="Albersmeier A."/>
            <person name="Kalinowski J."/>
            <person name="Ruckert C."/>
        </authorList>
    </citation>
    <scope>NUCLEOTIDE SEQUENCE</scope>
    <source>
        <strain evidence="5">CCM 7897</strain>
    </source>
</reference>
<dbReference type="InterPro" id="IPR013785">
    <property type="entry name" value="Aldolase_TIM"/>
</dbReference>
<comment type="similarity">
    <text evidence="1">Belongs to the HMG-CoA lyase family.</text>
</comment>
<dbReference type="RefSeq" id="WP_188583437.1">
    <property type="nucleotide sequence ID" value="NZ_BMCT01000009.1"/>
</dbReference>
<dbReference type="GO" id="GO:0046951">
    <property type="term" value="P:ketone body biosynthetic process"/>
    <property type="evidence" value="ECO:0007669"/>
    <property type="project" value="TreeGrafter"/>
</dbReference>
<reference evidence="5" key="2">
    <citation type="submission" date="2020-09" db="EMBL/GenBank/DDBJ databases">
        <authorList>
            <person name="Sun Q."/>
            <person name="Sedlacek I."/>
        </authorList>
    </citation>
    <scope>NUCLEOTIDE SEQUENCE</scope>
    <source>
        <strain evidence="5">CCM 7897</strain>
    </source>
</reference>
<dbReference type="CDD" id="cd07938">
    <property type="entry name" value="DRE_TIM_HMGL"/>
    <property type="match status" value="1"/>
</dbReference>
<dbReference type="InterPro" id="IPR000891">
    <property type="entry name" value="PYR_CT"/>
</dbReference>
<dbReference type="Gene3D" id="3.20.20.70">
    <property type="entry name" value="Aldolase class I"/>
    <property type="match status" value="1"/>
</dbReference>
<evidence type="ECO:0000313" key="5">
    <source>
        <dbReference type="EMBL" id="GGF82472.1"/>
    </source>
</evidence>
<dbReference type="EMBL" id="BMCT01000009">
    <property type="protein sequence ID" value="GGF82472.1"/>
    <property type="molecule type" value="Genomic_DNA"/>
</dbReference>
<dbReference type="GO" id="GO:0006552">
    <property type="term" value="P:L-leucine catabolic process"/>
    <property type="evidence" value="ECO:0007669"/>
    <property type="project" value="TreeGrafter"/>
</dbReference>
<dbReference type="PANTHER" id="PTHR42738">
    <property type="entry name" value="HYDROXYMETHYLGLUTARYL-COA LYASE"/>
    <property type="match status" value="1"/>
</dbReference>
<evidence type="ECO:0000256" key="2">
    <source>
        <dbReference type="ARBA" id="ARBA00022723"/>
    </source>
</evidence>
<evidence type="ECO:0000256" key="1">
    <source>
        <dbReference type="ARBA" id="ARBA00009405"/>
    </source>
</evidence>
<keyword evidence="6" id="KW-1185">Reference proteome</keyword>
<dbReference type="PANTHER" id="PTHR42738:SF7">
    <property type="entry name" value="HYDROXYMETHYLGLUTARYL-COA LYASE"/>
    <property type="match status" value="1"/>
</dbReference>
<keyword evidence="2" id="KW-0479">Metal-binding</keyword>
<keyword evidence="3 5" id="KW-0456">Lyase</keyword>
<dbReference type="GO" id="GO:0046872">
    <property type="term" value="F:metal ion binding"/>
    <property type="evidence" value="ECO:0007669"/>
    <property type="project" value="UniProtKB-KW"/>
</dbReference>
<feature type="domain" description="Pyruvate carboxyltransferase" evidence="4">
    <location>
        <begin position="7"/>
        <end position="273"/>
    </location>
</feature>
<dbReference type="InterPro" id="IPR043594">
    <property type="entry name" value="HMGL"/>
</dbReference>
<sequence>MQLPGSVRITEVGPRDGLQNEARFMLTADKVRFVEKLAAAGVKEMEITSFTHPKWIPNLADAEEVVAATKDLAIESLALIPNRRGLERAQKAGVTGVTFVFSATDGHNLKNLNRPTEESLAETLELHAQAKADGLRRRISISTVFGCPFDGRATPERIEHIVGRLVEGGCERIGLCDTIGVADPLQVFDISSRMIRRFPGTEFELHLHNTRGCALANTLAGLQAGISRFDAATGGLGGCPYAPGATGNVATEDMVSMLAAMNIQTGIDLDALLEADRMLADWRGQPLDSAAWRVQQRCSQPTAA</sequence>